<proteinExistence type="predicted"/>
<evidence type="ECO:0000313" key="2">
    <source>
        <dbReference type="Proteomes" id="UP000254968"/>
    </source>
</evidence>
<dbReference type="Proteomes" id="UP000254968">
    <property type="component" value="Unassembled WGS sequence"/>
</dbReference>
<sequence>MFSNQKWPLHLNIQDSSGDAAVIEFINDKKVIYHGPQYIIWLDLNTLDFAEGKPVLSIDSNQDSLVDDIKQRLQSQS</sequence>
<dbReference type="OrthoDB" id="1265391at2"/>
<protein>
    <submittedName>
        <fullName evidence="1">Penicillin V acylase and related amidases</fullName>
    </submittedName>
</protein>
<reference evidence="1 2" key="1">
    <citation type="submission" date="2018-06" db="EMBL/GenBank/DDBJ databases">
        <authorList>
            <consortium name="Pathogen Informatics"/>
            <person name="Doyle S."/>
        </authorList>
    </citation>
    <scope>NUCLEOTIDE SEQUENCE [LARGE SCALE GENOMIC DNA]</scope>
    <source>
        <strain evidence="1 2">NCTC13315</strain>
    </source>
</reference>
<dbReference type="EMBL" id="UGNV01000001">
    <property type="protein sequence ID" value="STX29216.1"/>
    <property type="molecule type" value="Genomic_DNA"/>
</dbReference>
<accession>A0A378I3F1</accession>
<dbReference type="InterPro" id="IPR029055">
    <property type="entry name" value="Ntn_hydrolases_N"/>
</dbReference>
<dbReference type="AlphaFoldDB" id="A0A378I3F1"/>
<dbReference type="Gene3D" id="3.60.60.10">
    <property type="entry name" value="Penicillin V Acylase, Chain A"/>
    <property type="match status" value="1"/>
</dbReference>
<organism evidence="1 2">
    <name type="scientific">Legionella beliardensis</name>
    <dbReference type="NCBI Taxonomy" id="91822"/>
    <lineage>
        <taxon>Bacteria</taxon>
        <taxon>Pseudomonadati</taxon>
        <taxon>Pseudomonadota</taxon>
        <taxon>Gammaproteobacteria</taxon>
        <taxon>Legionellales</taxon>
        <taxon>Legionellaceae</taxon>
        <taxon>Legionella</taxon>
    </lineage>
</organism>
<evidence type="ECO:0000313" key="1">
    <source>
        <dbReference type="EMBL" id="STX29216.1"/>
    </source>
</evidence>
<dbReference type="SUPFAM" id="SSF56235">
    <property type="entry name" value="N-terminal nucleophile aminohydrolases (Ntn hydrolases)"/>
    <property type="match status" value="1"/>
</dbReference>
<keyword evidence="2" id="KW-1185">Reference proteome</keyword>
<dbReference type="RefSeq" id="WP_115302906.1">
    <property type="nucleotide sequence ID" value="NZ_CAAAHO010000007.1"/>
</dbReference>
<gene>
    <name evidence="1" type="ORF">NCTC13315_01754</name>
</gene>
<name>A0A378I3F1_9GAMM</name>